<comment type="caution">
    <text evidence="1">The sequence shown here is derived from an EMBL/GenBank/DDBJ whole genome shotgun (WGS) entry which is preliminary data.</text>
</comment>
<protein>
    <submittedName>
        <fullName evidence="1">Uncharacterized protein</fullName>
    </submittedName>
</protein>
<gene>
    <name evidence="1" type="ORF">TK50_00425</name>
</gene>
<dbReference type="Proteomes" id="UP000032254">
    <property type="component" value="Unassembled WGS sequence"/>
</dbReference>
<evidence type="ECO:0000313" key="1">
    <source>
        <dbReference type="EMBL" id="KIR66600.1"/>
    </source>
</evidence>
<dbReference type="AlphaFoldDB" id="A0A0D0XB43"/>
<dbReference type="OrthoDB" id="3401328at2"/>
<proteinExistence type="predicted"/>
<dbReference type="GeneID" id="301302659"/>
<dbReference type="PATRIC" id="fig|47853.6.peg.93"/>
<evidence type="ECO:0000313" key="2">
    <source>
        <dbReference type="Proteomes" id="UP000032254"/>
    </source>
</evidence>
<dbReference type="EMBL" id="JXSX01000001">
    <property type="protein sequence ID" value="KIR66600.1"/>
    <property type="molecule type" value="Genomic_DNA"/>
</dbReference>
<accession>A0A0D0XB43</accession>
<name>A0A0D0XB43_9ACTN</name>
<dbReference type="RefSeq" id="WP_043963559.1">
    <property type="nucleotide sequence ID" value="NZ_JBEZEN010000003.1"/>
</dbReference>
<keyword evidence="2" id="KW-1185">Reference proteome</keyword>
<organism evidence="1 2">
    <name type="scientific">Micromonospora haikouensis</name>
    <dbReference type="NCBI Taxonomy" id="686309"/>
    <lineage>
        <taxon>Bacteria</taxon>
        <taxon>Bacillati</taxon>
        <taxon>Actinomycetota</taxon>
        <taxon>Actinomycetes</taxon>
        <taxon>Micromonosporales</taxon>
        <taxon>Micromonosporaceae</taxon>
        <taxon>Micromonospora</taxon>
    </lineage>
</organism>
<sequence>MFPLELAHQAKGTPVETLYRIVEAVGLVITVQGSGDLARIVGDVVAVAPRLAEDHEVRADGLIMSRVGLYRVFWGALKWPGGSLAILAPLSLHDRQDVSEWTRHFVREVLDPIQTLSRQGYSVGGGGKGMVTEGDFCRAFQQAYV</sequence>
<reference evidence="1 2" key="1">
    <citation type="submission" date="2015-01" db="EMBL/GenBank/DDBJ databases">
        <title>Sequencing and annotation of Micromonospora carbonacea strain JXNU-1 genome.</title>
        <authorList>
            <person name="Long Z."/>
            <person name="Huang Y."/>
            <person name="Jiang Y."/>
        </authorList>
    </citation>
    <scope>NUCLEOTIDE SEQUENCE [LARGE SCALE GENOMIC DNA]</scope>
    <source>
        <strain evidence="1 2">JXNU-1</strain>
    </source>
</reference>